<proteinExistence type="predicted"/>
<gene>
    <name evidence="2" type="ORF">RhiirA1_477403</name>
    <name evidence="1" type="ORF">RhiirA5_417056</name>
</gene>
<protein>
    <submittedName>
        <fullName evidence="1">Uncharacterized protein</fullName>
    </submittedName>
</protein>
<dbReference type="VEuPathDB" id="FungiDB:RhiirA1_477403"/>
<dbReference type="EMBL" id="LLXJ01000555">
    <property type="protein sequence ID" value="PKC08322.1"/>
    <property type="molecule type" value="Genomic_DNA"/>
</dbReference>
<evidence type="ECO:0000313" key="4">
    <source>
        <dbReference type="Proteomes" id="UP000232722"/>
    </source>
</evidence>
<dbReference type="Proteomes" id="UP000232688">
    <property type="component" value="Unassembled WGS sequence"/>
</dbReference>
<reference evidence="1 4" key="2">
    <citation type="submission" date="2017-09" db="EMBL/GenBank/DDBJ databases">
        <title>Extensive intraspecific genome diversity in a model arbuscular mycorrhizal fungus.</title>
        <authorList>
            <person name="Chen E.C."/>
            <person name="Morin E."/>
            <person name="Beaudet D."/>
            <person name="Noel J."/>
            <person name="Ndikumana S."/>
            <person name="Charron P."/>
            <person name="St-Onge C."/>
            <person name="Giorgi J."/>
            <person name="Grigoriev I.V."/>
            <person name="Roux C."/>
            <person name="Martin F.M."/>
            <person name="Corradi N."/>
        </authorList>
    </citation>
    <scope>NUCLEOTIDE SEQUENCE [LARGE SCALE GENOMIC DNA]</scope>
    <source>
        <strain evidence="1 4">A5</strain>
    </source>
</reference>
<name>A0A2I1FD78_9GLOM</name>
<dbReference type="VEuPathDB" id="FungiDB:RhiirFUN_013970"/>
<evidence type="ECO:0000313" key="3">
    <source>
        <dbReference type="Proteomes" id="UP000232688"/>
    </source>
</evidence>
<organism evidence="1 4">
    <name type="scientific">Rhizophagus irregularis</name>
    <dbReference type="NCBI Taxonomy" id="588596"/>
    <lineage>
        <taxon>Eukaryota</taxon>
        <taxon>Fungi</taxon>
        <taxon>Fungi incertae sedis</taxon>
        <taxon>Mucoromycota</taxon>
        <taxon>Glomeromycotina</taxon>
        <taxon>Glomeromycetes</taxon>
        <taxon>Glomerales</taxon>
        <taxon>Glomeraceae</taxon>
        <taxon>Rhizophagus</taxon>
    </lineage>
</organism>
<evidence type="ECO:0000313" key="1">
    <source>
        <dbReference type="EMBL" id="PKC08322.1"/>
    </source>
</evidence>
<reference evidence="2 3" key="3">
    <citation type="submission" date="2017-10" db="EMBL/GenBank/DDBJ databases">
        <title>Extensive intraspecific genome diversity in a model arbuscular mycorrhizal fungus.</title>
        <authorList>
            <person name="Chen E.C.H."/>
            <person name="Morin E."/>
            <person name="Baudet D."/>
            <person name="Noel J."/>
            <person name="Ndikumana S."/>
            <person name="Charron P."/>
            <person name="St-Onge C."/>
            <person name="Giorgi J."/>
            <person name="Grigoriev I.V."/>
            <person name="Roux C."/>
            <person name="Martin F.M."/>
            <person name="Corradi N."/>
        </authorList>
    </citation>
    <scope>NUCLEOTIDE SEQUENCE [LARGE SCALE GENOMIC DNA]</scope>
    <source>
        <strain evidence="2 3">A1</strain>
    </source>
</reference>
<dbReference type="AlphaFoldDB" id="A0A2I1FD78"/>
<reference evidence="2 3" key="4">
    <citation type="submission" date="2017-10" db="EMBL/GenBank/DDBJ databases">
        <title>Genome analyses suggest a sexual origin of heterokaryosis in a supposedly ancient asexual fungus.</title>
        <authorList>
            <person name="Corradi N."/>
            <person name="Sedzielewska K."/>
            <person name="Noel J."/>
            <person name="Charron P."/>
            <person name="Farinelli L."/>
            <person name="Marton T."/>
            <person name="Kruger M."/>
            <person name="Pelin A."/>
            <person name="Brachmann A."/>
            <person name="Corradi N."/>
        </authorList>
    </citation>
    <scope>NUCLEOTIDE SEQUENCE [LARGE SCALE GENOMIC DNA]</scope>
    <source>
        <strain evidence="2 3">A1</strain>
    </source>
</reference>
<comment type="caution">
    <text evidence="1">The sequence shown here is derived from an EMBL/GenBank/DDBJ whole genome shotgun (WGS) entry which is preliminary data.</text>
</comment>
<dbReference type="Proteomes" id="UP000232722">
    <property type="component" value="Unassembled WGS sequence"/>
</dbReference>
<sequence>MNFSEFISMKIQNSHILVFRQFDYQILDIPGAKQCFSELRSIYCGVFMNNNVIIELLGACKSVSELELLVNDAYNANYDVIKLIDKSENLTKVILSDNYNRDYSAEILFHKNLGTTLIQTCSNMQILCDILR</sequence>
<dbReference type="OrthoDB" id="2317127at2759"/>
<evidence type="ECO:0000313" key="2">
    <source>
        <dbReference type="EMBL" id="PKC54391.1"/>
    </source>
</evidence>
<accession>A0A2I1FD78</accession>
<reference evidence="1 4" key="1">
    <citation type="submission" date="2016-04" db="EMBL/GenBank/DDBJ databases">
        <title>Genome analyses suggest a sexual origin of heterokaryosis in a supposedly ancient asexual fungus.</title>
        <authorList>
            <person name="Ropars J."/>
            <person name="Sedzielewska K."/>
            <person name="Noel J."/>
            <person name="Charron P."/>
            <person name="Farinelli L."/>
            <person name="Marton T."/>
            <person name="Kruger M."/>
            <person name="Pelin A."/>
            <person name="Brachmann A."/>
            <person name="Corradi N."/>
        </authorList>
    </citation>
    <scope>NUCLEOTIDE SEQUENCE [LARGE SCALE GENOMIC DNA]</scope>
    <source>
        <strain evidence="1 4">A5</strain>
    </source>
</reference>
<dbReference type="EMBL" id="LLXH01003297">
    <property type="protein sequence ID" value="PKC54391.1"/>
    <property type="molecule type" value="Genomic_DNA"/>
</dbReference>